<evidence type="ECO:0000313" key="4">
    <source>
        <dbReference type="Proteomes" id="UP000325255"/>
    </source>
</evidence>
<feature type="region of interest" description="Disordered" evidence="1">
    <location>
        <begin position="269"/>
        <end position="302"/>
    </location>
</feature>
<organism evidence="3 4">
    <name type="scientific">Rhodovastum atsumiense</name>
    <dbReference type="NCBI Taxonomy" id="504468"/>
    <lineage>
        <taxon>Bacteria</taxon>
        <taxon>Pseudomonadati</taxon>
        <taxon>Pseudomonadota</taxon>
        <taxon>Alphaproteobacteria</taxon>
        <taxon>Acetobacterales</taxon>
        <taxon>Acetobacteraceae</taxon>
        <taxon>Rhodovastum</taxon>
    </lineage>
</organism>
<name>A0A5M6II73_9PROT</name>
<protein>
    <submittedName>
        <fullName evidence="3">DUF927 domain-containing protein</fullName>
    </submittedName>
</protein>
<comment type="caution">
    <text evidence="3">The sequence shown here is derived from an EMBL/GenBank/DDBJ whole genome shotgun (WGS) entry which is preliminary data.</text>
</comment>
<evidence type="ECO:0000256" key="1">
    <source>
        <dbReference type="SAM" id="MobiDB-lite"/>
    </source>
</evidence>
<dbReference type="Pfam" id="PF06048">
    <property type="entry name" value="DUF927"/>
    <property type="match status" value="1"/>
</dbReference>
<sequence length="302" mass="31794">MCELVEGILAITLLGLFLAAAFAGPLLDVLGESSGGLHLVGASRTGKSTAAVVAASVWGKPTADAQLHPWRGTANGLEGIAAETTDTLLILDEMGQADGREVGDVVYMLANEAGKQRASRNGAARPRQSWRALFLSTGEITLAQKMGEAGKRVMAGLEVRLVNLPADAGADMGVFQDLHGKPDPVSFADYLQAAARANHGIAARAFLGRLAQDRAANAAGLRTELEVLRDKFLAEHVQHGANRLWITLETGTSPRWKAAVDHAGNRHPLGPCPRPWCSSRGPPKGGEPSSISGYASRCELEP</sequence>
<dbReference type="InterPro" id="IPR009270">
    <property type="entry name" value="DUF927"/>
</dbReference>
<evidence type="ECO:0000259" key="2">
    <source>
        <dbReference type="Pfam" id="PF06048"/>
    </source>
</evidence>
<feature type="domain" description="DUF927" evidence="2">
    <location>
        <begin position="13"/>
        <end position="127"/>
    </location>
</feature>
<reference evidence="3 4" key="1">
    <citation type="submission" date="2019-09" db="EMBL/GenBank/DDBJ databases">
        <title>Genome sequence of Rhodovastum atsumiense, a diverse member of the Acetobacteraceae family of non-sulfur purple photosynthetic bacteria.</title>
        <authorList>
            <person name="Meyer T."/>
            <person name="Kyndt J."/>
        </authorList>
    </citation>
    <scope>NUCLEOTIDE SEQUENCE [LARGE SCALE GENOMIC DNA]</scope>
    <source>
        <strain evidence="3 4">DSM 21279</strain>
    </source>
</reference>
<accession>A0A5M6II73</accession>
<dbReference type="Proteomes" id="UP000325255">
    <property type="component" value="Unassembled WGS sequence"/>
</dbReference>
<evidence type="ECO:0000313" key="3">
    <source>
        <dbReference type="EMBL" id="KAA5607963.1"/>
    </source>
</evidence>
<dbReference type="OrthoDB" id="784829at2"/>
<proteinExistence type="predicted"/>
<dbReference type="AlphaFoldDB" id="A0A5M6II73"/>
<gene>
    <name evidence="3" type="ORF">F1189_31340</name>
</gene>
<keyword evidence="4" id="KW-1185">Reference proteome</keyword>
<dbReference type="EMBL" id="VWPK01000122">
    <property type="protein sequence ID" value="KAA5607963.1"/>
    <property type="molecule type" value="Genomic_DNA"/>
</dbReference>